<evidence type="ECO:0000313" key="3">
    <source>
        <dbReference type="Proteomes" id="UP001501747"/>
    </source>
</evidence>
<dbReference type="EMBL" id="BAABAL010000003">
    <property type="protein sequence ID" value="GAA3987877.1"/>
    <property type="molecule type" value="Genomic_DNA"/>
</dbReference>
<evidence type="ECO:0000256" key="1">
    <source>
        <dbReference type="SAM" id="MobiDB-lite"/>
    </source>
</evidence>
<organism evidence="2 3">
    <name type="scientific">Allokutzneria multivorans</name>
    <dbReference type="NCBI Taxonomy" id="1142134"/>
    <lineage>
        <taxon>Bacteria</taxon>
        <taxon>Bacillati</taxon>
        <taxon>Actinomycetota</taxon>
        <taxon>Actinomycetes</taxon>
        <taxon>Pseudonocardiales</taxon>
        <taxon>Pseudonocardiaceae</taxon>
        <taxon>Allokutzneria</taxon>
    </lineage>
</organism>
<protein>
    <submittedName>
        <fullName evidence="2">Uncharacterized protein</fullName>
    </submittedName>
</protein>
<name>A0ABP7QV87_9PSEU</name>
<proteinExistence type="predicted"/>
<keyword evidence="3" id="KW-1185">Reference proteome</keyword>
<dbReference type="Proteomes" id="UP001501747">
    <property type="component" value="Unassembled WGS sequence"/>
</dbReference>
<comment type="caution">
    <text evidence="2">The sequence shown here is derived from an EMBL/GenBank/DDBJ whole genome shotgun (WGS) entry which is preliminary data.</text>
</comment>
<accession>A0ABP7QV87</accession>
<dbReference type="RefSeq" id="WP_344870576.1">
    <property type="nucleotide sequence ID" value="NZ_BAABAL010000003.1"/>
</dbReference>
<sequence>MTFDAETVAAWTDLPAAELRIQAQRLASARLPVDHPVWRYIRKDPALAAKLRGALSGLLTTIKGSRDEHMQRIWINAARTALSDKAAAAPTPAKEKPAKAKAPAPRTEQQAAEPVVVTRQPVEQPKAASSVVPMLFQQPGKTSGDLS</sequence>
<gene>
    <name evidence="2" type="ORF">GCM10022247_02720</name>
</gene>
<feature type="region of interest" description="Disordered" evidence="1">
    <location>
        <begin position="84"/>
        <end position="147"/>
    </location>
</feature>
<evidence type="ECO:0000313" key="2">
    <source>
        <dbReference type="EMBL" id="GAA3987877.1"/>
    </source>
</evidence>
<reference evidence="3" key="1">
    <citation type="journal article" date="2019" name="Int. J. Syst. Evol. Microbiol.">
        <title>The Global Catalogue of Microorganisms (GCM) 10K type strain sequencing project: providing services to taxonomists for standard genome sequencing and annotation.</title>
        <authorList>
            <consortium name="The Broad Institute Genomics Platform"/>
            <consortium name="The Broad Institute Genome Sequencing Center for Infectious Disease"/>
            <person name="Wu L."/>
            <person name="Ma J."/>
        </authorList>
    </citation>
    <scope>NUCLEOTIDE SEQUENCE [LARGE SCALE GENOMIC DNA]</scope>
    <source>
        <strain evidence="3">JCM 17342</strain>
    </source>
</reference>